<feature type="compositionally biased region" description="Low complexity" evidence="8">
    <location>
        <begin position="176"/>
        <end position="190"/>
    </location>
</feature>
<dbReference type="GO" id="GO:0008270">
    <property type="term" value="F:zinc ion binding"/>
    <property type="evidence" value="ECO:0007669"/>
    <property type="project" value="UniProtKB-KW"/>
</dbReference>
<evidence type="ECO:0000259" key="9">
    <source>
        <dbReference type="Pfam" id="PF08790"/>
    </source>
</evidence>
<keyword evidence="4 7" id="KW-0863">Zinc-finger</keyword>
<feature type="compositionally biased region" description="Basic and acidic residues" evidence="8">
    <location>
        <begin position="191"/>
        <end position="205"/>
    </location>
</feature>
<dbReference type="KEGG" id="ame:551406"/>
<comment type="subcellular location">
    <subcellularLocation>
        <location evidence="1">Nucleus</location>
    </subcellularLocation>
</comment>
<feature type="domain" description="Cell growth-regulating nucleolar protein-like winged helix" evidence="10">
    <location>
        <begin position="298"/>
        <end position="365"/>
    </location>
</feature>
<dbReference type="EnsemblMetazoa" id="XM_623800">
    <property type="protein sequence ID" value="XP_623803"/>
    <property type="gene ID" value="LOC551406"/>
</dbReference>
<evidence type="ECO:0000256" key="6">
    <source>
        <dbReference type="ARBA" id="ARBA00023242"/>
    </source>
</evidence>
<evidence type="ECO:0000313" key="13">
    <source>
        <dbReference type="RefSeq" id="XP_623803.3"/>
    </source>
</evidence>
<evidence type="ECO:0000256" key="4">
    <source>
        <dbReference type="ARBA" id="ARBA00022771"/>
    </source>
</evidence>
<dbReference type="InterPro" id="IPR039999">
    <property type="entry name" value="LYAR"/>
</dbReference>
<evidence type="ECO:0000256" key="7">
    <source>
        <dbReference type="PROSITE-ProRule" id="PRU01145"/>
    </source>
</evidence>
<name>A0A7M7RBZ3_APIME</name>
<evidence type="ECO:0000256" key="3">
    <source>
        <dbReference type="ARBA" id="ARBA00022737"/>
    </source>
</evidence>
<feature type="region of interest" description="Disordered" evidence="8">
    <location>
        <begin position="172"/>
        <end position="221"/>
    </location>
</feature>
<keyword evidence="3" id="KW-0677">Repeat</keyword>
<feature type="domain" description="Zinc finger C2H2 LYAR-type" evidence="9">
    <location>
        <begin position="32"/>
        <end position="59"/>
    </location>
</feature>
<evidence type="ECO:0000259" key="10">
    <source>
        <dbReference type="Pfam" id="PF25879"/>
    </source>
</evidence>
<dbReference type="OrthoDB" id="21474at2759"/>
<evidence type="ECO:0000313" key="11">
    <source>
        <dbReference type="EnsemblMetazoa" id="XP_623803"/>
    </source>
</evidence>
<evidence type="ECO:0000256" key="2">
    <source>
        <dbReference type="ARBA" id="ARBA00022723"/>
    </source>
</evidence>
<reference evidence="11" key="1">
    <citation type="submission" date="2021-01" db="UniProtKB">
        <authorList>
            <consortium name="EnsemblMetazoa"/>
        </authorList>
    </citation>
    <scope>IDENTIFICATION</scope>
    <source>
        <strain evidence="11">DH4</strain>
    </source>
</reference>
<keyword evidence="2" id="KW-0479">Metal-binding</keyword>
<keyword evidence="12" id="KW-1185">Reference proteome</keyword>
<dbReference type="Proteomes" id="UP000005203">
    <property type="component" value="Linkage group LG1"/>
</dbReference>
<dbReference type="PANTHER" id="PTHR13100:SF10">
    <property type="entry name" value="CELL GROWTH-REGULATING NUCLEOLAR PROTEIN"/>
    <property type="match status" value="1"/>
</dbReference>
<protein>
    <submittedName>
        <fullName evidence="13">Cell growth-regulating nucleolar protein</fullName>
    </submittedName>
</protein>
<dbReference type="GO" id="GO:0000122">
    <property type="term" value="P:negative regulation of transcription by RNA polymerase II"/>
    <property type="evidence" value="ECO:0007669"/>
    <property type="project" value="TreeGrafter"/>
</dbReference>
<dbReference type="InterPro" id="IPR058719">
    <property type="entry name" value="WHD_LYAR"/>
</dbReference>
<dbReference type="Pfam" id="PF25879">
    <property type="entry name" value="WHD_LYAR"/>
    <property type="match status" value="1"/>
</dbReference>
<accession>A0A8B9B409</accession>
<dbReference type="FunFam" id="3.30.1490.490:FF:000001">
    <property type="entry name" value="cell growth-regulating nucleolar protein-like"/>
    <property type="match status" value="1"/>
</dbReference>
<dbReference type="Pfam" id="PF08790">
    <property type="entry name" value="zf-LYAR"/>
    <property type="match status" value="1"/>
</dbReference>
<dbReference type="GO" id="GO:0005730">
    <property type="term" value="C:nucleolus"/>
    <property type="evidence" value="ECO:0007669"/>
    <property type="project" value="TreeGrafter"/>
</dbReference>
<evidence type="ECO:0000256" key="5">
    <source>
        <dbReference type="ARBA" id="ARBA00022833"/>
    </source>
</evidence>
<dbReference type="InterPro" id="IPR014898">
    <property type="entry name" value="Znf_C2H2_LYAR"/>
</dbReference>
<dbReference type="GeneID" id="551406"/>
<reference evidence="13" key="2">
    <citation type="submission" date="2025-04" db="UniProtKB">
        <authorList>
            <consortium name="RefSeq"/>
        </authorList>
    </citation>
    <scope>IDENTIFICATION</scope>
    <source>
        <strain evidence="13">DH4</strain>
        <tissue evidence="13">Whole body</tissue>
    </source>
</reference>
<dbReference type="PROSITE" id="PS51804">
    <property type="entry name" value="ZF_C2HC_LYAR"/>
    <property type="match status" value="2"/>
</dbReference>
<evidence type="ECO:0000313" key="12">
    <source>
        <dbReference type="Proteomes" id="UP000005203"/>
    </source>
</evidence>
<dbReference type="PANTHER" id="PTHR13100">
    <property type="entry name" value="CELL GROWTH-REGULATING NUCLEOLAR PROTEIN LYAR"/>
    <property type="match status" value="1"/>
</dbReference>
<gene>
    <name evidence="11" type="primary">551406</name>
    <name evidence="13" type="synonym">LOC551406</name>
</gene>
<reference evidence="12" key="3">
    <citation type="submission" date="2025-05" db="UniProtKB">
        <authorList>
            <consortium name="RefSeq"/>
        </authorList>
    </citation>
    <scope>NUCLEOTIDE SEQUENCE [LARGE SCALE GENOMIC DNA]</scope>
    <source>
        <strain evidence="12">DH4</strain>
    </source>
</reference>
<sequence length="365" mass="42224">MVVFTCNNCGETLQKPKVAKHYEFRCHTAPFLTCVDCLKDFRGDQYIAHTKCISEAERYGGKDYVPKAGANKGERKQQEWINTVNNILNNETNLSKTERNFLNLLSKHENIPRKKVKFLNFVKSAIGHKIPSAVVDSVWNKIETAYKNNIQDINSEKQQKENGKMSEKINNVQDTNIHQENNVIENQNNENIDRENQNEDQDKNKLNNSENGIDTINNDTINNAKKKKLKKRKISETMQEQVEEFVKKKNKQDVEFTKESVSKKKNKDIAIEKLNEIKKNKNTLESSVNQCDNIIEKTTFNWKSVILDIVKNKGEISLKKLQKKVISQYMNSCSNISYEKACSKFNKKLKKISEIIISDEKVTLI</sequence>
<dbReference type="InterPro" id="IPR036236">
    <property type="entry name" value="Znf_C2H2_sf"/>
</dbReference>
<proteinExistence type="predicted"/>
<evidence type="ECO:0000256" key="8">
    <source>
        <dbReference type="SAM" id="MobiDB-lite"/>
    </source>
</evidence>
<dbReference type="AlphaFoldDB" id="A0A7M7RBZ3"/>
<dbReference type="SUPFAM" id="SSF57667">
    <property type="entry name" value="beta-beta-alpha zinc fingers"/>
    <property type="match status" value="2"/>
</dbReference>
<evidence type="ECO:0000256" key="1">
    <source>
        <dbReference type="ARBA" id="ARBA00004123"/>
    </source>
</evidence>
<dbReference type="Gene3D" id="3.30.1490.490">
    <property type="match status" value="1"/>
</dbReference>
<dbReference type="GO" id="GO:0003677">
    <property type="term" value="F:DNA binding"/>
    <property type="evidence" value="ECO:0007669"/>
    <property type="project" value="InterPro"/>
</dbReference>
<dbReference type="OMA" id="QNWIKNS"/>
<dbReference type="GO" id="GO:0006364">
    <property type="term" value="P:rRNA processing"/>
    <property type="evidence" value="ECO:0007669"/>
    <property type="project" value="TreeGrafter"/>
</dbReference>
<organism evidence="11">
    <name type="scientific">Apis mellifera</name>
    <name type="common">Honeybee</name>
    <dbReference type="NCBI Taxonomy" id="7460"/>
    <lineage>
        <taxon>Eukaryota</taxon>
        <taxon>Metazoa</taxon>
        <taxon>Ecdysozoa</taxon>
        <taxon>Arthropoda</taxon>
        <taxon>Hexapoda</taxon>
        <taxon>Insecta</taxon>
        <taxon>Pterygota</taxon>
        <taxon>Neoptera</taxon>
        <taxon>Endopterygota</taxon>
        <taxon>Hymenoptera</taxon>
        <taxon>Apocrita</taxon>
        <taxon>Aculeata</taxon>
        <taxon>Apoidea</taxon>
        <taxon>Anthophila</taxon>
        <taxon>Apidae</taxon>
        <taxon>Apis</taxon>
    </lineage>
</organism>
<keyword evidence="5" id="KW-0862">Zinc</keyword>
<accession>A0A7M7RBZ3</accession>
<keyword evidence="6" id="KW-0539">Nucleus</keyword>
<dbReference type="RefSeq" id="XP_623803.3">
    <property type="nucleotide sequence ID" value="XM_623800.6"/>
</dbReference>